<dbReference type="Pfam" id="PF09265">
    <property type="entry name" value="Cytokin-bind"/>
    <property type="match status" value="1"/>
</dbReference>
<dbReference type="PANTHER" id="PTHR13878:SF102">
    <property type="entry name" value="CYTOKININ DEHYDROGENASE 5"/>
    <property type="match status" value="1"/>
</dbReference>
<comment type="caution">
    <text evidence="9">The sequence shown here is derived from an EMBL/GenBank/DDBJ whole genome shotgun (WGS) entry which is preliminary data.</text>
</comment>
<keyword evidence="3" id="KW-0285">Flavoprotein</keyword>
<evidence type="ECO:0000256" key="3">
    <source>
        <dbReference type="ARBA" id="ARBA00022630"/>
    </source>
</evidence>
<name>A0A427AP41_ENSVE</name>
<dbReference type="AlphaFoldDB" id="A0A427AP41"/>
<dbReference type="GO" id="GO:0009690">
    <property type="term" value="P:cytokinin metabolic process"/>
    <property type="evidence" value="ECO:0007669"/>
    <property type="project" value="InterPro"/>
</dbReference>
<evidence type="ECO:0000256" key="7">
    <source>
        <dbReference type="SAM" id="SignalP"/>
    </source>
</evidence>
<sequence length="378" mass="41080">MAHTVLLLLFVICGLTSTVGPTVEPAEMLLRAAGEGQLSLDPWEVAAAAVDFGGVARAEPLAVMRPGGAGDVARLVRAAYRSARWFPVSARGHGHSTNGQALAPGGVVVQMSRGRIAPRPMPAYSASTGEYYVDVWGGDLWVDVLNWTLANGGLAPKSWTDYLYLSSPDCTGDSSPQGTTPSLTLFTGFNSNSAILLVRWIRVLYSDFAAFTRDQELLVSLHGAHRSGSFDYVEGFVIVDEGLVNNWRSSFFFSPKNPVKRSSVHANAGLLYCLEMTKNYDDSAADSIDEVVEALLGQLGYIPASVFTTDLPYVDFLDRVHKAEMRLRAKGLWAVPHPWLNLFVPASRIADFDRGVFRGILGNKSSGPILIYPMNKHK</sequence>
<dbReference type="GO" id="GO:0019139">
    <property type="term" value="F:cytokinin dehydrogenase activity"/>
    <property type="evidence" value="ECO:0007669"/>
    <property type="project" value="UniProtKB-EC"/>
</dbReference>
<dbReference type="PROSITE" id="PS00862">
    <property type="entry name" value="OX2_COVAL_FAD"/>
    <property type="match status" value="1"/>
</dbReference>
<evidence type="ECO:0000256" key="6">
    <source>
        <dbReference type="ARBA" id="ARBA00048224"/>
    </source>
</evidence>
<dbReference type="InterPro" id="IPR050432">
    <property type="entry name" value="FAD-linked_Oxidoreductases_BP"/>
</dbReference>
<feature type="signal peptide" evidence="7">
    <location>
        <begin position="1"/>
        <end position="18"/>
    </location>
</feature>
<protein>
    <recommendedName>
        <fullName evidence="8">Cytokinin dehydrogenase 1 FAD/cytokinin binding domain-containing protein</fullName>
    </recommendedName>
</protein>
<dbReference type="Proteomes" id="UP000287651">
    <property type="component" value="Unassembled WGS sequence"/>
</dbReference>
<keyword evidence="7" id="KW-0732">Signal</keyword>
<dbReference type="PANTHER" id="PTHR13878">
    <property type="entry name" value="GULONOLACTONE OXIDASE"/>
    <property type="match status" value="1"/>
</dbReference>
<comment type="cofactor">
    <cofactor evidence="1">
        <name>FAD</name>
        <dbReference type="ChEBI" id="CHEBI:57692"/>
    </cofactor>
</comment>
<reference evidence="9 10" key="1">
    <citation type="journal article" date="2014" name="Agronomy (Basel)">
        <title>A Draft Genome Sequence for Ensete ventricosum, the Drought-Tolerant Tree Against Hunger.</title>
        <authorList>
            <person name="Harrison J."/>
            <person name="Moore K.A."/>
            <person name="Paszkiewicz K."/>
            <person name="Jones T."/>
            <person name="Grant M."/>
            <person name="Ambacheew D."/>
            <person name="Muzemil S."/>
            <person name="Studholme D.J."/>
        </authorList>
    </citation>
    <scope>NUCLEOTIDE SEQUENCE [LARGE SCALE GENOMIC DNA]</scope>
</reference>
<evidence type="ECO:0000313" key="9">
    <source>
        <dbReference type="EMBL" id="RRT77994.1"/>
    </source>
</evidence>
<feature type="chain" id="PRO_5019133555" description="Cytokinin dehydrogenase 1 FAD/cytokinin binding domain-containing protein" evidence="7">
    <location>
        <begin position="19"/>
        <end position="378"/>
    </location>
</feature>
<gene>
    <name evidence="9" type="ORF">B296_00000301</name>
</gene>
<evidence type="ECO:0000256" key="1">
    <source>
        <dbReference type="ARBA" id="ARBA00001974"/>
    </source>
</evidence>
<keyword evidence="4" id="KW-0274">FAD</keyword>
<proteinExistence type="inferred from homology"/>
<dbReference type="EMBL" id="AMZH03001783">
    <property type="protein sequence ID" value="RRT77994.1"/>
    <property type="molecule type" value="Genomic_DNA"/>
</dbReference>
<dbReference type="SUPFAM" id="SSF56176">
    <property type="entry name" value="FAD-binding/transporter-associated domain-like"/>
    <property type="match status" value="1"/>
</dbReference>
<dbReference type="InterPro" id="IPR015345">
    <property type="entry name" value="Cytokinin_DH_FAD/cytokin-bd"/>
</dbReference>
<comment type="catalytic activity">
    <reaction evidence="6">
        <text>N(6)-dimethylallyladenine + A + H2O = 3-methyl-2-butenal + adenine + AH2</text>
        <dbReference type="Rhea" id="RHEA:13625"/>
        <dbReference type="ChEBI" id="CHEBI:13193"/>
        <dbReference type="ChEBI" id="CHEBI:15377"/>
        <dbReference type="ChEBI" id="CHEBI:15825"/>
        <dbReference type="ChEBI" id="CHEBI:16708"/>
        <dbReference type="ChEBI" id="CHEBI:17499"/>
        <dbReference type="ChEBI" id="CHEBI:17660"/>
        <dbReference type="EC" id="1.5.99.12"/>
    </reaction>
</comment>
<dbReference type="InterPro" id="IPR036318">
    <property type="entry name" value="FAD-bd_PCMH-like_sf"/>
</dbReference>
<evidence type="ECO:0000259" key="8">
    <source>
        <dbReference type="Pfam" id="PF09265"/>
    </source>
</evidence>
<dbReference type="InterPro" id="IPR016170">
    <property type="entry name" value="Cytok_DH_C_sf"/>
</dbReference>
<dbReference type="InterPro" id="IPR016167">
    <property type="entry name" value="FAD-bd_PCMH_sub1"/>
</dbReference>
<feature type="domain" description="Cytokinin dehydrogenase 1 FAD/cytokinin binding" evidence="8">
    <location>
        <begin position="198"/>
        <end position="378"/>
    </location>
</feature>
<dbReference type="SUPFAM" id="SSF55103">
    <property type="entry name" value="FAD-linked oxidases, C-terminal domain"/>
    <property type="match status" value="1"/>
</dbReference>
<evidence type="ECO:0000256" key="4">
    <source>
        <dbReference type="ARBA" id="ARBA00022827"/>
    </source>
</evidence>
<dbReference type="Gene3D" id="3.30.43.10">
    <property type="entry name" value="Uridine Diphospho-n-acetylenolpyruvylglucosamine Reductase, domain 2"/>
    <property type="match status" value="1"/>
</dbReference>
<dbReference type="InterPro" id="IPR016164">
    <property type="entry name" value="FAD-linked_Oxase-like_C"/>
</dbReference>
<evidence type="ECO:0000313" key="10">
    <source>
        <dbReference type="Proteomes" id="UP000287651"/>
    </source>
</evidence>
<dbReference type="InterPro" id="IPR006093">
    <property type="entry name" value="Oxy_OxRdtase_FAD_BS"/>
</dbReference>
<dbReference type="Gene3D" id="3.40.462.10">
    <property type="entry name" value="FAD-linked oxidases, C-terminal domain"/>
    <property type="match status" value="1"/>
</dbReference>
<keyword evidence="5" id="KW-0560">Oxidoreductase</keyword>
<evidence type="ECO:0000256" key="2">
    <source>
        <dbReference type="ARBA" id="ARBA00005466"/>
    </source>
</evidence>
<dbReference type="GO" id="GO:0050660">
    <property type="term" value="F:flavin adenine dinucleotide binding"/>
    <property type="evidence" value="ECO:0007669"/>
    <property type="project" value="InterPro"/>
</dbReference>
<organism evidence="9 10">
    <name type="scientific">Ensete ventricosum</name>
    <name type="common">Abyssinian banana</name>
    <name type="synonym">Musa ensete</name>
    <dbReference type="NCBI Taxonomy" id="4639"/>
    <lineage>
        <taxon>Eukaryota</taxon>
        <taxon>Viridiplantae</taxon>
        <taxon>Streptophyta</taxon>
        <taxon>Embryophyta</taxon>
        <taxon>Tracheophyta</taxon>
        <taxon>Spermatophyta</taxon>
        <taxon>Magnoliopsida</taxon>
        <taxon>Liliopsida</taxon>
        <taxon>Zingiberales</taxon>
        <taxon>Musaceae</taxon>
        <taxon>Ensete</taxon>
    </lineage>
</organism>
<accession>A0A427AP41</accession>
<evidence type="ECO:0000256" key="5">
    <source>
        <dbReference type="ARBA" id="ARBA00023002"/>
    </source>
</evidence>
<comment type="similarity">
    <text evidence="2">Belongs to the oxygen-dependent FAD-linked oxidoreductase family.</text>
</comment>